<name>A4BTN5_9GAMM</name>
<dbReference type="EMBL" id="AAOF01000015">
    <property type="protein sequence ID" value="EAR20849.1"/>
    <property type="molecule type" value="Genomic_DNA"/>
</dbReference>
<keyword evidence="6" id="KW-1185">Reference proteome</keyword>
<dbReference type="Gene3D" id="3.90.470.20">
    <property type="entry name" value="4'-phosphopantetheinyl transferase domain"/>
    <property type="match status" value="1"/>
</dbReference>
<evidence type="ECO:0000256" key="1">
    <source>
        <dbReference type="ARBA" id="ARBA00010990"/>
    </source>
</evidence>
<dbReference type="Proteomes" id="UP000003374">
    <property type="component" value="Unassembled WGS sequence"/>
</dbReference>
<dbReference type="InterPro" id="IPR008278">
    <property type="entry name" value="4-PPantetheinyl_Trfase_dom"/>
</dbReference>
<evidence type="ECO:0000259" key="3">
    <source>
        <dbReference type="Pfam" id="PF01648"/>
    </source>
</evidence>
<accession>A4BTN5</accession>
<evidence type="ECO:0000313" key="5">
    <source>
        <dbReference type="EMBL" id="EAR20849.1"/>
    </source>
</evidence>
<evidence type="ECO:0000259" key="4">
    <source>
        <dbReference type="Pfam" id="PF22624"/>
    </source>
</evidence>
<organism evidence="5 6">
    <name type="scientific">Nitrococcus mobilis Nb-231</name>
    <dbReference type="NCBI Taxonomy" id="314278"/>
    <lineage>
        <taxon>Bacteria</taxon>
        <taxon>Pseudomonadati</taxon>
        <taxon>Pseudomonadota</taxon>
        <taxon>Gammaproteobacteria</taxon>
        <taxon>Chromatiales</taxon>
        <taxon>Ectothiorhodospiraceae</taxon>
        <taxon>Nitrococcus</taxon>
    </lineage>
</organism>
<dbReference type="AlphaFoldDB" id="A4BTN5"/>
<dbReference type="GO" id="GO:0019878">
    <property type="term" value="P:lysine biosynthetic process via aminoadipic acid"/>
    <property type="evidence" value="ECO:0007669"/>
    <property type="project" value="TreeGrafter"/>
</dbReference>
<evidence type="ECO:0000256" key="2">
    <source>
        <dbReference type="ARBA" id="ARBA00022679"/>
    </source>
</evidence>
<dbReference type="GO" id="GO:0008897">
    <property type="term" value="F:holo-[acyl-carrier-protein] synthase activity"/>
    <property type="evidence" value="ECO:0007669"/>
    <property type="project" value="InterPro"/>
</dbReference>
<protein>
    <submittedName>
        <fullName evidence="5">Phosphopantethiene--protein transferase domain protein</fullName>
    </submittedName>
</protein>
<dbReference type="GO" id="GO:0000287">
    <property type="term" value="F:magnesium ion binding"/>
    <property type="evidence" value="ECO:0007669"/>
    <property type="project" value="InterPro"/>
</dbReference>
<feature type="domain" description="4'-phosphopantetheinyl transferase N-terminal" evidence="4">
    <location>
        <begin position="20"/>
        <end position="100"/>
    </location>
</feature>
<dbReference type="InterPro" id="IPR037143">
    <property type="entry name" value="4-PPantetheinyl_Trfase_dom_sf"/>
</dbReference>
<dbReference type="OrthoDB" id="9808281at2"/>
<dbReference type="SUPFAM" id="SSF56214">
    <property type="entry name" value="4'-phosphopantetheinyl transferase"/>
    <property type="match status" value="2"/>
</dbReference>
<dbReference type="InterPro" id="IPR050559">
    <property type="entry name" value="P-Pant_transferase_sf"/>
</dbReference>
<keyword evidence="2 5" id="KW-0808">Transferase</keyword>
<dbReference type="Pfam" id="PF22624">
    <property type="entry name" value="AASDHPPT_N"/>
    <property type="match status" value="1"/>
</dbReference>
<dbReference type="InterPro" id="IPR055066">
    <property type="entry name" value="AASDHPPT_N"/>
</dbReference>
<proteinExistence type="inferred from homology"/>
<dbReference type="HOGENOM" id="CLU_057011_2_3_6"/>
<evidence type="ECO:0000313" key="6">
    <source>
        <dbReference type="Proteomes" id="UP000003374"/>
    </source>
</evidence>
<dbReference type="PANTHER" id="PTHR12215:SF10">
    <property type="entry name" value="L-AMINOADIPATE-SEMIALDEHYDE DEHYDROGENASE-PHOSPHOPANTETHEINYL TRANSFERASE"/>
    <property type="match status" value="1"/>
</dbReference>
<reference evidence="5 6" key="1">
    <citation type="submission" date="2006-02" db="EMBL/GenBank/DDBJ databases">
        <authorList>
            <person name="Waterbury J."/>
            <person name="Ferriera S."/>
            <person name="Johnson J."/>
            <person name="Kravitz S."/>
            <person name="Halpern A."/>
            <person name="Remington K."/>
            <person name="Beeson K."/>
            <person name="Tran B."/>
            <person name="Rogers Y.-H."/>
            <person name="Friedman R."/>
            <person name="Venter J.C."/>
        </authorList>
    </citation>
    <scope>NUCLEOTIDE SEQUENCE [LARGE SCALE GENOMIC DNA]</scope>
    <source>
        <strain evidence="5 6">Nb-231</strain>
    </source>
</reference>
<dbReference type="PANTHER" id="PTHR12215">
    <property type="entry name" value="PHOSPHOPANTETHEINE TRANSFERASE"/>
    <property type="match status" value="1"/>
</dbReference>
<comment type="similarity">
    <text evidence="1">Belongs to the P-Pant transferase superfamily. Gsp/Sfp/HetI/AcpT family.</text>
</comment>
<dbReference type="Pfam" id="PF01648">
    <property type="entry name" value="ACPS"/>
    <property type="match status" value="1"/>
</dbReference>
<dbReference type="eggNOG" id="COG2091">
    <property type="taxonomic scope" value="Bacteria"/>
</dbReference>
<dbReference type="STRING" id="314278.NB231_03702"/>
<dbReference type="GO" id="GO:0005829">
    <property type="term" value="C:cytosol"/>
    <property type="evidence" value="ECO:0007669"/>
    <property type="project" value="TreeGrafter"/>
</dbReference>
<sequence length="234" mass="26478">MQLGPEEIHIWQVDATQDVEAVLPLSGVELHKSAQFRLPHDRRRYRTTRTALRRILAHYLKIPADRLAIRESSAGKPHLAAPAPLEFNVSHSGGLALIAISHQPVGIDLEVMDSSLDWALLAETHCHPREQAYIVGDASAGALDRFYRIWTRKEAYLKGIGTGLTVPPRSFCTLPEWIDAWHLYDWPKPPPGYIAALATPLSRPTWTICEFAGYIDRHEPMSKPNQRRAPWMTR</sequence>
<gene>
    <name evidence="5" type="ORF">NB231_03702</name>
</gene>
<comment type="caution">
    <text evidence="5">The sequence shown here is derived from an EMBL/GenBank/DDBJ whole genome shotgun (WGS) entry which is preliminary data.</text>
</comment>
<feature type="domain" description="4'-phosphopantetheinyl transferase" evidence="3">
    <location>
        <begin position="104"/>
        <end position="171"/>
    </location>
</feature>
<dbReference type="RefSeq" id="WP_004999819.1">
    <property type="nucleotide sequence ID" value="NZ_CH672427.1"/>
</dbReference>